<dbReference type="PANTHER" id="PTHR34294">
    <property type="entry name" value="TRANSCRIPTIONAL REGULATOR-RELATED"/>
    <property type="match status" value="1"/>
</dbReference>
<keyword evidence="3" id="KW-0238">DNA-binding</keyword>
<keyword evidence="7" id="KW-1185">Reference proteome</keyword>
<proteinExistence type="inferred from homology"/>
<accession>A0ABP6ZJD5</accession>
<feature type="domain" description="Sugar-binding" evidence="5">
    <location>
        <begin position="72"/>
        <end position="325"/>
    </location>
</feature>
<evidence type="ECO:0000256" key="4">
    <source>
        <dbReference type="ARBA" id="ARBA00023163"/>
    </source>
</evidence>
<dbReference type="RefSeq" id="WP_344802325.1">
    <property type="nucleotide sequence ID" value="NZ_BAABAB010000007.1"/>
</dbReference>
<evidence type="ECO:0000256" key="2">
    <source>
        <dbReference type="ARBA" id="ARBA00023015"/>
    </source>
</evidence>
<name>A0ABP6ZJD5_9ACTN</name>
<evidence type="ECO:0000256" key="3">
    <source>
        <dbReference type="ARBA" id="ARBA00023125"/>
    </source>
</evidence>
<protein>
    <submittedName>
        <fullName evidence="6">Sugar-binding transcriptional regulator</fullName>
    </submittedName>
</protein>
<evidence type="ECO:0000259" key="5">
    <source>
        <dbReference type="Pfam" id="PF04198"/>
    </source>
</evidence>
<dbReference type="Gene3D" id="1.10.10.60">
    <property type="entry name" value="Homeodomain-like"/>
    <property type="match status" value="1"/>
</dbReference>
<dbReference type="InterPro" id="IPR051054">
    <property type="entry name" value="SorC_transcr_regulators"/>
</dbReference>
<dbReference type="EMBL" id="BAABAB010000007">
    <property type="protein sequence ID" value="GAA3611643.1"/>
    <property type="molecule type" value="Genomic_DNA"/>
</dbReference>
<organism evidence="6 7">
    <name type="scientific">Microlunatus ginsengisoli</name>
    <dbReference type="NCBI Taxonomy" id="363863"/>
    <lineage>
        <taxon>Bacteria</taxon>
        <taxon>Bacillati</taxon>
        <taxon>Actinomycetota</taxon>
        <taxon>Actinomycetes</taxon>
        <taxon>Propionibacteriales</taxon>
        <taxon>Propionibacteriaceae</taxon>
        <taxon>Microlunatus</taxon>
    </lineage>
</organism>
<dbReference type="InterPro" id="IPR007324">
    <property type="entry name" value="Sugar-bd_dom_put"/>
</dbReference>
<evidence type="ECO:0000256" key="1">
    <source>
        <dbReference type="ARBA" id="ARBA00010466"/>
    </source>
</evidence>
<dbReference type="Pfam" id="PF04198">
    <property type="entry name" value="Sugar-bind"/>
    <property type="match status" value="1"/>
</dbReference>
<gene>
    <name evidence="6" type="ORF">GCM10022236_11750</name>
</gene>
<evidence type="ECO:0000313" key="7">
    <source>
        <dbReference type="Proteomes" id="UP001501490"/>
    </source>
</evidence>
<reference evidence="7" key="1">
    <citation type="journal article" date="2019" name="Int. J. Syst. Evol. Microbiol.">
        <title>The Global Catalogue of Microorganisms (GCM) 10K type strain sequencing project: providing services to taxonomists for standard genome sequencing and annotation.</title>
        <authorList>
            <consortium name="The Broad Institute Genomics Platform"/>
            <consortium name="The Broad Institute Genome Sequencing Center for Infectious Disease"/>
            <person name="Wu L."/>
            <person name="Ma J."/>
        </authorList>
    </citation>
    <scope>NUCLEOTIDE SEQUENCE [LARGE SCALE GENOMIC DNA]</scope>
    <source>
        <strain evidence="7">JCM 16929</strain>
    </source>
</reference>
<evidence type="ECO:0000313" key="6">
    <source>
        <dbReference type="EMBL" id="GAA3611643.1"/>
    </source>
</evidence>
<keyword evidence="2" id="KW-0805">Transcription regulation</keyword>
<dbReference type="InterPro" id="IPR037171">
    <property type="entry name" value="NagB/RpiA_transferase-like"/>
</dbReference>
<keyword evidence="4" id="KW-0804">Transcription</keyword>
<comment type="caution">
    <text evidence="6">The sequence shown here is derived from an EMBL/GenBank/DDBJ whole genome shotgun (WGS) entry which is preliminary data.</text>
</comment>
<dbReference type="Proteomes" id="UP001501490">
    <property type="component" value="Unassembled WGS sequence"/>
</dbReference>
<dbReference type="Gene3D" id="3.40.50.1360">
    <property type="match status" value="1"/>
</dbReference>
<dbReference type="SUPFAM" id="SSF100950">
    <property type="entry name" value="NagB/RpiA/CoA transferase-like"/>
    <property type="match status" value="1"/>
</dbReference>
<comment type="similarity">
    <text evidence="1">Belongs to the SorC transcriptional regulatory family.</text>
</comment>
<sequence>MVAQPTGFGRSTGDPQVRLMTKVAHMYHEQGIRQTEIADALHISQAKVSRLLKRAGEVGIVKTIVVVSPGLQTELETQLEQRFGLLEAVVVDVVGEEAEIIAGLGSAGAGYLENTLTGGERIGISPWSQTLLAVVDRLRPLRTAGAESVIQLLGGVGNSSVQVQANRLLDELATRIGARPRFVPAPGLVGTAAMRRGLLKDSTMEDVTSEWASLTMALVGIGSLHPSPLLRQSGNAVEPVDESSLLSLGAVGDVCHRFFDADGNLVRGQLDDRVVGISPADYRGIPRRVGLAGGARKHAAVRAALRGGWVNVLLTDVETARTLLS</sequence>